<dbReference type="EC" id="2.4.1.52" evidence="2"/>
<dbReference type="EMBL" id="BAEN01000022">
    <property type="protein sequence ID" value="GAC13694.1"/>
    <property type="molecule type" value="Genomic_DNA"/>
</dbReference>
<dbReference type="Proteomes" id="UP000006334">
    <property type="component" value="Unassembled WGS sequence"/>
</dbReference>
<accession>K6WZ15</accession>
<dbReference type="PANTHER" id="PTHR45947">
    <property type="entry name" value="SULFOQUINOVOSYL TRANSFERASE SQD2"/>
    <property type="match status" value="1"/>
</dbReference>
<dbReference type="RefSeq" id="WP_008843511.1">
    <property type="nucleotide sequence ID" value="NZ_BAEN01000022.1"/>
</dbReference>
<dbReference type="GO" id="GO:0047265">
    <property type="term" value="F:poly(glycerol-phosphate) alpha-glucosyltransferase activity"/>
    <property type="evidence" value="ECO:0007669"/>
    <property type="project" value="UniProtKB-EC"/>
</dbReference>
<evidence type="ECO:0000313" key="3">
    <source>
        <dbReference type="Proteomes" id="UP000006334"/>
    </source>
</evidence>
<dbReference type="PANTHER" id="PTHR45947:SF3">
    <property type="entry name" value="SULFOQUINOVOSYL TRANSFERASE SQD2"/>
    <property type="match status" value="1"/>
</dbReference>
<reference evidence="2 3" key="1">
    <citation type="journal article" date="2017" name="Antonie Van Leeuwenhoek">
        <title>Rhizobium rhizosphaerae sp. nov., a novel species isolated from rice rhizosphere.</title>
        <authorList>
            <person name="Zhao J.J."/>
            <person name="Zhang J."/>
            <person name="Zhang R.J."/>
            <person name="Zhang C.W."/>
            <person name="Yin H.Q."/>
            <person name="Zhang X.X."/>
        </authorList>
    </citation>
    <scope>NUCLEOTIDE SEQUENCE [LARGE SCALE GENOMIC DNA]</scope>
    <source>
        <strain evidence="2 3">E3</strain>
    </source>
</reference>
<dbReference type="AlphaFoldDB" id="K6WZ15"/>
<dbReference type="InterPro" id="IPR050194">
    <property type="entry name" value="Glycosyltransferase_grp1"/>
</dbReference>
<keyword evidence="2" id="KW-0328">Glycosyltransferase</keyword>
<dbReference type="Gene3D" id="3.40.50.2000">
    <property type="entry name" value="Glycogen Phosphorylase B"/>
    <property type="match status" value="2"/>
</dbReference>
<dbReference type="SUPFAM" id="SSF53756">
    <property type="entry name" value="UDP-Glycosyltransferase/glycogen phosphorylase"/>
    <property type="match status" value="1"/>
</dbReference>
<feature type="domain" description="Glycosyl transferase family 1" evidence="1">
    <location>
        <begin position="193"/>
        <end position="345"/>
    </location>
</feature>
<keyword evidence="2" id="KW-0808">Transferase</keyword>
<keyword evidence="3" id="KW-1185">Reference proteome</keyword>
<evidence type="ECO:0000259" key="1">
    <source>
        <dbReference type="Pfam" id="PF00534"/>
    </source>
</evidence>
<gene>
    <name evidence="2" type="primary">tagE</name>
    <name evidence="2" type="ORF">GLIP_1052</name>
</gene>
<dbReference type="eggNOG" id="COG0438">
    <property type="taxonomic scope" value="Bacteria"/>
</dbReference>
<protein>
    <submittedName>
        <fullName evidence="2">Poly(Glycerol-phosphate) alpha-glucosyltransferase</fullName>
        <ecNumber evidence="2">2.4.1.52</ecNumber>
    </submittedName>
</protein>
<evidence type="ECO:0000313" key="2">
    <source>
        <dbReference type="EMBL" id="GAC13694.1"/>
    </source>
</evidence>
<name>K6WZ15_9ALTE</name>
<proteinExistence type="predicted"/>
<dbReference type="OrthoDB" id="9768937at2"/>
<dbReference type="STRING" id="1127673.GLIP_1052"/>
<dbReference type="InterPro" id="IPR001296">
    <property type="entry name" value="Glyco_trans_1"/>
</dbReference>
<dbReference type="Pfam" id="PF00534">
    <property type="entry name" value="Glycos_transf_1"/>
    <property type="match status" value="1"/>
</dbReference>
<organism evidence="2 3">
    <name type="scientific">Aliiglaciecola lipolytica E3</name>
    <dbReference type="NCBI Taxonomy" id="1127673"/>
    <lineage>
        <taxon>Bacteria</taxon>
        <taxon>Pseudomonadati</taxon>
        <taxon>Pseudomonadota</taxon>
        <taxon>Gammaproteobacteria</taxon>
        <taxon>Alteromonadales</taxon>
        <taxon>Alteromonadaceae</taxon>
        <taxon>Aliiglaciecola</taxon>
    </lineage>
</organism>
<sequence>MRIVITTTLNNNLFHAKLTPLMQSCPDIELVVVSDRAGNNYERVTWVYPKGKITIFGRLFSRFLLLLKEAFHKDTKLIMAYSLVPHGLFAVIAAKLRRVPVFLHFIAGPAELHFAHDLRVTDNRIIENTRWPKMWEKIAHFFTLRADRVFVPGSVTQQSLLNDGVKQERISILHSTADLDKYRLPREDEIRDIDVIVCAQLRERKRPLFTLDVLAKLIKKHPNLKACWLGDGVMHDEFERGIEERGLRNNLQWLETDNVADFFKRSKLFLLCSVNEGLSLASLESMACGVVPIVARCGDMEFAIQTGHNGVILEQDAQIDDYVLAVQRLLEDEQARIKLSETARNEIVSQHSFASAEQKWRDILAQISPIKT</sequence>
<comment type="caution">
    <text evidence="2">The sequence shown here is derived from an EMBL/GenBank/DDBJ whole genome shotgun (WGS) entry which is preliminary data.</text>
</comment>